<organism evidence="1">
    <name type="scientific">marine metagenome</name>
    <dbReference type="NCBI Taxonomy" id="408172"/>
    <lineage>
        <taxon>unclassified sequences</taxon>
        <taxon>metagenomes</taxon>
        <taxon>ecological metagenomes</taxon>
    </lineage>
</organism>
<protein>
    <recommendedName>
        <fullName evidence="2">Glycosyltransferase subfamily 4-like N-terminal domain-containing protein</fullName>
    </recommendedName>
</protein>
<evidence type="ECO:0008006" key="2">
    <source>
        <dbReference type="Google" id="ProtNLM"/>
    </source>
</evidence>
<gene>
    <name evidence="1" type="ORF">METZ01_LOCUS438578</name>
</gene>
<evidence type="ECO:0000313" key="1">
    <source>
        <dbReference type="EMBL" id="SVD85724.1"/>
    </source>
</evidence>
<reference evidence="1" key="1">
    <citation type="submission" date="2018-05" db="EMBL/GenBank/DDBJ databases">
        <authorList>
            <person name="Lanie J.A."/>
            <person name="Ng W.-L."/>
            <person name="Kazmierczak K.M."/>
            <person name="Andrzejewski T.M."/>
            <person name="Davidsen T.M."/>
            <person name="Wayne K.J."/>
            <person name="Tettelin H."/>
            <person name="Glass J.I."/>
            <person name="Rusch D."/>
            <person name="Podicherti R."/>
            <person name="Tsui H.-C.T."/>
            <person name="Winkler M.E."/>
        </authorList>
    </citation>
    <scope>NUCLEOTIDE SEQUENCE</scope>
</reference>
<accession>A0A382YR91</accession>
<dbReference type="EMBL" id="UINC01177865">
    <property type="protein sequence ID" value="SVD85724.1"/>
    <property type="molecule type" value="Genomic_DNA"/>
</dbReference>
<feature type="non-terminal residue" evidence="1">
    <location>
        <position position="124"/>
    </location>
</feature>
<name>A0A382YR91_9ZZZZ</name>
<dbReference type="AlphaFoldDB" id="A0A382YR91"/>
<sequence length="124" mass="14253">MSRNTNNKIVVITSDAFSLLNFRLELMKDMIGRGYKVYAMAPDYSKTYKIKLKESGIIPIDINLARTSLNPFRSFYELIRLTYRLRTIKPNSTLCYFVKPVLIGNIAAFFAGIRNRYTIIEGLG</sequence>
<proteinExistence type="predicted"/>